<keyword evidence="1" id="KW-1133">Transmembrane helix</keyword>
<keyword evidence="1" id="KW-0812">Transmembrane</keyword>
<gene>
    <name evidence="2" type="ORF">LCGC14_1352130</name>
</gene>
<evidence type="ECO:0000313" key="2">
    <source>
        <dbReference type="EMBL" id="KKM79225.1"/>
    </source>
</evidence>
<comment type="caution">
    <text evidence="2">The sequence shown here is derived from an EMBL/GenBank/DDBJ whole genome shotgun (WGS) entry which is preliminary data.</text>
</comment>
<organism evidence="2">
    <name type="scientific">marine sediment metagenome</name>
    <dbReference type="NCBI Taxonomy" id="412755"/>
    <lineage>
        <taxon>unclassified sequences</taxon>
        <taxon>metagenomes</taxon>
        <taxon>ecological metagenomes</taxon>
    </lineage>
</organism>
<proteinExistence type="predicted"/>
<reference evidence="2" key="1">
    <citation type="journal article" date="2015" name="Nature">
        <title>Complex archaea that bridge the gap between prokaryotes and eukaryotes.</title>
        <authorList>
            <person name="Spang A."/>
            <person name="Saw J.H."/>
            <person name="Jorgensen S.L."/>
            <person name="Zaremba-Niedzwiedzka K."/>
            <person name="Martijn J."/>
            <person name="Lind A.E."/>
            <person name="van Eijk R."/>
            <person name="Schleper C."/>
            <person name="Guy L."/>
            <person name="Ettema T.J."/>
        </authorList>
    </citation>
    <scope>NUCLEOTIDE SEQUENCE</scope>
</reference>
<accession>A0A0F9MR87</accession>
<protein>
    <submittedName>
        <fullName evidence="2">Uncharacterized protein</fullName>
    </submittedName>
</protein>
<keyword evidence="1" id="KW-0472">Membrane</keyword>
<dbReference type="EMBL" id="LAZR01008366">
    <property type="protein sequence ID" value="KKM79225.1"/>
    <property type="molecule type" value="Genomic_DNA"/>
</dbReference>
<feature type="transmembrane region" description="Helical" evidence="1">
    <location>
        <begin position="6"/>
        <end position="24"/>
    </location>
</feature>
<name>A0A0F9MR87_9ZZZZ</name>
<evidence type="ECO:0000256" key="1">
    <source>
        <dbReference type="SAM" id="Phobius"/>
    </source>
</evidence>
<dbReference type="AlphaFoldDB" id="A0A0F9MR87"/>
<sequence length="125" mass="14407">MDYKLIASLIGNVVLLGGFLITWGKMLKEISSMKNTFKLIQDKLDEYDTILHPDPDEGDKKLITLGECKDMQTECQLHVHNELVEIKKALTDTEKKRESAKEANDQRWVNINHTLGMIEQHLKQD</sequence>